<dbReference type="Pfam" id="PF13282">
    <property type="entry name" value="DUF4070"/>
    <property type="match status" value="1"/>
</dbReference>
<evidence type="ECO:0000256" key="4">
    <source>
        <dbReference type="ARBA" id="ARBA00022691"/>
    </source>
</evidence>
<dbReference type="InterPro" id="IPR006158">
    <property type="entry name" value="Cobalamin-bd"/>
</dbReference>
<proteinExistence type="predicted"/>
<keyword evidence="5" id="KW-0479">Metal-binding</keyword>
<dbReference type="InterPro" id="IPR006638">
    <property type="entry name" value="Elp3/MiaA/NifB-like_rSAM"/>
</dbReference>
<evidence type="ECO:0000259" key="8">
    <source>
        <dbReference type="PROSITE" id="PS51332"/>
    </source>
</evidence>
<evidence type="ECO:0000259" key="9">
    <source>
        <dbReference type="PROSITE" id="PS51918"/>
    </source>
</evidence>
<comment type="caution">
    <text evidence="10">The sequence shown here is derived from an EMBL/GenBank/DDBJ whole genome shotgun (WGS) entry which is preliminary data.</text>
</comment>
<sequence length="466" mass="53343">MNVLIIQPKHPSSVKLYGKCYMSQLTLPVIASQIPEGHDVKIIDENVEPIDFSSEVDLACITTMTPSATRAYEIASDFRNRGVKVLMGGVHVSAVPEEAAKYSDSVVIGESEGLFPTIFEDLKNDELKTYYRLTAKPALKDFPMPKHNLMKNKMYVNIPKVETSRGCPFTCEFCSTTEFFGNKMRYRPVEDVVQEVVELNEDFIFFTDNNIIGSPKYAKELFRQLAIAKPKMNLRWISQCSINFANDEELLRLAAESGCVGMLIGFESLSEDAISSMGKKVNQVKEYESSIKKIHKAGIGIIGCFVLGFDDDDDAVYKKTVKFIRKNNIEMPQLTVLTPFPGTALRTRLEKENRVLHSNWQYYDATHVVFQPKWMTVKELRTLYDWTAKKIYSRLAIYWRVFKSFVRYRSLYKTFVFLQVNTVYKRLWMIGVGDDDQNIKDTAPIVKHPVTVKSKPVKDNLQTNAR</sequence>
<gene>
    <name evidence="10" type="ORF">LCGC14_0484560</name>
</gene>
<keyword evidence="2" id="KW-0489">Methyltransferase</keyword>
<keyword evidence="4" id="KW-0949">S-adenosyl-L-methionine</keyword>
<evidence type="ECO:0000256" key="3">
    <source>
        <dbReference type="ARBA" id="ARBA00022679"/>
    </source>
</evidence>
<dbReference type="PROSITE" id="PS51332">
    <property type="entry name" value="B12_BINDING"/>
    <property type="match status" value="1"/>
</dbReference>
<evidence type="ECO:0000256" key="5">
    <source>
        <dbReference type="ARBA" id="ARBA00022723"/>
    </source>
</evidence>
<dbReference type="AlphaFoldDB" id="A0A0F9SRL9"/>
<name>A0A0F9SRL9_9ZZZZ</name>
<dbReference type="InterPro" id="IPR023404">
    <property type="entry name" value="rSAM_horseshoe"/>
</dbReference>
<dbReference type="PROSITE" id="PS51918">
    <property type="entry name" value="RADICAL_SAM"/>
    <property type="match status" value="1"/>
</dbReference>
<dbReference type="InterPro" id="IPR058240">
    <property type="entry name" value="rSAM_sf"/>
</dbReference>
<evidence type="ECO:0000256" key="7">
    <source>
        <dbReference type="ARBA" id="ARBA00023014"/>
    </source>
</evidence>
<dbReference type="GO" id="GO:0051539">
    <property type="term" value="F:4 iron, 4 sulfur cluster binding"/>
    <property type="evidence" value="ECO:0007669"/>
    <property type="project" value="UniProtKB-KW"/>
</dbReference>
<dbReference type="Pfam" id="PF04055">
    <property type="entry name" value="Radical_SAM"/>
    <property type="match status" value="1"/>
</dbReference>
<evidence type="ECO:0000313" key="10">
    <source>
        <dbReference type="EMBL" id="KKN65147.1"/>
    </source>
</evidence>
<dbReference type="InterPro" id="IPR051198">
    <property type="entry name" value="BchE-like"/>
</dbReference>
<dbReference type="GO" id="GO:0005829">
    <property type="term" value="C:cytosol"/>
    <property type="evidence" value="ECO:0007669"/>
    <property type="project" value="TreeGrafter"/>
</dbReference>
<dbReference type="SMART" id="SM00729">
    <property type="entry name" value="Elp3"/>
    <property type="match status" value="1"/>
</dbReference>
<dbReference type="SFLD" id="SFLDG01123">
    <property type="entry name" value="methyltransferase_(Class_B)"/>
    <property type="match status" value="1"/>
</dbReference>
<evidence type="ECO:0000256" key="6">
    <source>
        <dbReference type="ARBA" id="ARBA00023004"/>
    </source>
</evidence>
<reference evidence="10" key="1">
    <citation type="journal article" date="2015" name="Nature">
        <title>Complex archaea that bridge the gap between prokaryotes and eukaryotes.</title>
        <authorList>
            <person name="Spang A."/>
            <person name="Saw J.H."/>
            <person name="Jorgensen S.L."/>
            <person name="Zaremba-Niedzwiedzka K."/>
            <person name="Martijn J."/>
            <person name="Lind A.E."/>
            <person name="van Eijk R."/>
            <person name="Schleper C."/>
            <person name="Guy L."/>
            <person name="Ettema T.J."/>
        </authorList>
    </citation>
    <scope>NUCLEOTIDE SEQUENCE</scope>
</reference>
<protein>
    <submittedName>
        <fullName evidence="10">Uncharacterized protein</fullName>
    </submittedName>
</protein>
<feature type="domain" description="Radical SAM core" evidence="9">
    <location>
        <begin position="153"/>
        <end position="373"/>
    </location>
</feature>
<dbReference type="CDD" id="cd02068">
    <property type="entry name" value="radical_SAM_B12_BD"/>
    <property type="match status" value="1"/>
</dbReference>
<keyword evidence="3" id="KW-0808">Transferase</keyword>
<dbReference type="InterPro" id="IPR025274">
    <property type="entry name" value="DUF4070"/>
</dbReference>
<dbReference type="Gene3D" id="3.80.30.20">
    <property type="entry name" value="tm_1862 like domain"/>
    <property type="match status" value="1"/>
</dbReference>
<dbReference type="SFLD" id="SFLDS00029">
    <property type="entry name" value="Radical_SAM"/>
    <property type="match status" value="1"/>
</dbReference>
<organism evidence="10">
    <name type="scientific">marine sediment metagenome</name>
    <dbReference type="NCBI Taxonomy" id="412755"/>
    <lineage>
        <taxon>unclassified sequences</taxon>
        <taxon>metagenomes</taxon>
        <taxon>ecological metagenomes</taxon>
    </lineage>
</organism>
<dbReference type="GO" id="GO:0003824">
    <property type="term" value="F:catalytic activity"/>
    <property type="evidence" value="ECO:0007669"/>
    <property type="project" value="InterPro"/>
</dbReference>
<comment type="cofactor">
    <cofactor evidence="1">
        <name>[4Fe-4S] cluster</name>
        <dbReference type="ChEBI" id="CHEBI:49883"/>
    </cofactor>
</comment>
<dbReference type="SUPFAM" id="SSF102114">
    <property type="entry name" value="Radical SAM enzymes"/>
    <property type="match status" value="1"/>
</dbReference>
<feature type="domain" description="B12-binding" evidence="8">
    <location>
        <begin position="2"/>
        <end position="129"/>
    </location>
</feature>
<dbReference type="EMBL" id="LAZR01000533">
    <property type="protein sequence ID" value="KKN65147.1"/>
    <property type="molecule type" value="Genomic_DNA"/>
</dbReference>
<accession>A0A0F9SRL9</accession>
<dbReference type="PANTHER" id="PTHR43409:SF7">
    <property type="entry name" value="BLL1977 PROTEIN"/>
    <property type="match status" value="1"/>
</dbReference>
<dbReference type="InterPro" id="IPR007197">
    <property type="entry name" value="rSAM"/>
</dbReference>
<dbReference type="PANTHER" id="PTHR43409">
    <property type="entry name" value="ANAEROBIC MAGNESIUM-PROTOPORPHYRIN IX MONOMETHYL ESTER CYCLASE-RELATED"/>
    <property type="match status" value="1"/>
</dbReference>
<dbReference type="GO" id="GO:0031419">
    <property type="term" value="F:cobalamin binding"/>
    <property type="evidence" value="ECO:0007669"/>
    <property type="project" value="InterPro"/>
</dbReference>
<dbReference type="Gene3D" id="3.40.50.280">
    <property type="entry name" value="Cobalamin-binding domain"/>
    <property type="match status" value="1"/>
</dbReference>
<keyword evidence="6" id="KW-0408">Iron</keyword>
<evidence type="ECO:0000256" key="2">
    <source>
        <dbReference type="ARBA" id="ARBA00022603"/>
    </source>
</evidence>
<keyword evidence="7" id="KW-0411">Iron-sulfur</keyword>
<dbReference type="SFLD" id="SFLDG01082">
    <property type="entry name" value="B12-binding_domain_containing"/>
    <property type="match status" value="1"/>
</dbReference>
<dbReference type="GO" id="GO:0046872">
    <property type="term" value="F:metal ion binding"/>
    <property type="evidence" value="ECO:0007669"/>
    <property type="project" value="UniProtKB-KW"/>
</dbReference>
<evidence type="ECO:0000256" key="1">
    <source>
        <dbReference type="ARBA" id="ARBA00001966"/>
    </source>
</evidence>
<dbReference type="CDD" id="cd01335">
    <property type="entry name" value="Radical_SAM"/>
    <property type="match status" value="1"/>
</dbReference>
<dbReference type="Pfam" id="PF02310">
    <property type="entry name" value="B12-binding"/>
    <property type="match status" value="1"/>
</dbReference>
<dbReference type="InterPro" id="IPR034466">
    <property type="entry name" value="Methyltransferase_Class_B"/>
</dbReference>